<accession>A0A7G3GB29</accession>
<dbReference type="RefSeq" id="WP_130107020.1">
    <property type="nucleotide sequence ID" value="NZ_CP025781.1"/>
</dbReference>
<evidence type="ECO:0000313" key="2">
    <source>
        <dbReference type="Proteomes" id="UP000515917"/>
    </source>
</evidence>
<evidence type="ECO:0000313" key="1">
    <source>
        <dbReference type="EMBL" id="QBC44481.1"/>
    </source>
</evidence>
<sequence length="170" mass="18737">MKIQSNHSLVEALRCKAANNDVSKKTISKISEKLRSVSNLPGGITPGYMSELRHEISNVRGDLARHKLELILDKHETKKIMEGNSGSVAVDLTLVNMGLKSTIKNFVSNDALCRQLTSKVGEMATIGQNDPSFSDVCLKTLKNVDEMIRRGDTENANKTLDEGLKNFYSS</sequence>
<name>A0A7G3GB29_9NEIS</name>
<dbReference type="KEGG" id="ifl:C1H71_13690"/>
<dbReference type="Proteomes" id="UP000515917">
    <property type="component" value="Chromosome"/>
</dbReference>
<dbReference type="EMBL" id="CP025781">
    <property type="protein sequence ID" value="QBC44481.1"/>
    <property type="molecule type" value="Genomic_DNA"/>
</dbReference>
<protein>
    <submittedName>
        <fullName evidence="1">Uncharacterized protein</fullName>
    </submittedName>
</protein>
<gene>
    <name evidence="1" type="ORF">C1H71_13690</name>
</gene>
<keyword evidence="2" id="KW-1185">Reference proteome</keyword>
<reference evidence="1 2" key="1">
    <citation type="submission" date="2018-01" db="EMBL/GenBank/DDBJ databases">
        <title>Genome sequence of Iodobacter sp. strain PCH194 isolated from Indian Trans-Himalaya.</title>
        <authorList>
            <person name="Kumar V."/>
            <person name="Thakur V."/>
            <person name="Kumar S."/>
            <person name="Singh D."/>
        </authorList>
    </citation>
    <scope>NUCLEOTIDE SEQUENCE [LARGE SCALE GENOMIC DNA]</scope>
    <source>
        <strain evidence="1 2">PCH194</strain>
    </source>
</reference>
<proteinExistence type="predicted"/>
<dbReference type="AlphaFoldDB" id="A0A7G3GB29"/>
<organism evidence="1 2">
    <name type="scientific">Iodobacter fluviatilis</name>
    <dbReference type="NCBI Taxonomy" id="537"/>
    <lineage>
        <taxon>Bacteria</taxon>
        <taxon>Pseudomonadati</taxon>
        <taxon>Pseudomonadota</taxon>
        <taxon>Betaproteobacteria</taxon>
        <taxon>Neisseriales</taxon>
        <taxon>Chitinibacteraceae</taxon>
        <taxon>Iodobacter</taxon>
    </lineage>
</organism>